<protein>
    <recommendedName>
        <fullName evidence="8">Peptidase S54 rhomboid domain-containing protein</fullName>
    </recommendedName>
</protein>
<dbReference type="PROSITE" id="PS00018">
    <property type="entry name" value="EF_HAND_1"/>
    <property type="match status" value="1"/>
</dbReference>
<proteinExistence type="inferred from homology"/>
<dbReference type="Proteomes" id="UP000626109">
    <property type="component" value="Unassembled WGS sequence"/>
</dbReference>
<dbReference type="GO" id="GO:0016020">
    <property type="term" value="C:membrane"/>
    <property type="evidence" value="ECO:0007669"/>
    <property type="project" value="UniProtKB-SubCell"/>
</dbReference>
<feature type="transmembrane region" description="Helical" evidence="7">
    <location>
        <begin position="348"/>
        <end position="368"/>
    </location>
</feature>
<feature type="compositionally biased region" description="Low complexity" evidence="6">
    <location>
        <begin position="59"/>
        <end position="73"/>
    </location>
</feature>
<evidence type="ECO:0000256" key="5">
    <source>
        <dbReference type="ARBA" id="ARBA00023136"/>
    </source>
</evidence>
<feature type="transmembrane region" description="Helical" evidence="7">
    <location>
        <begin position="206"/>
        <end position="224"/>
    </location>
</feature>
<comment type="similarity">
    <text evidence="2">Belongs to the peptidase S54 family.</text>
</comment>
<dbReference type="PANTHER" id="PTHR45840:SF2">
    <property type="entry name" value="PROTEIN RHOMBOID-RELATED"/>
    <property type="match status" value="1"/>
</dbReference>
<name>A0A813LAJ1_POLGL</name>
<feature type="region of interest" description="Disordered" evidence="6">
    <location>
        <begin position="1"/>
        <end position="100"/>
    </location>
</feature>
<dbReference type="InterPro" id="IPR022764">
    <property type="entry name" value="Peptidase_S54_rhomboid_dom"/>
</dbReference>
<dbReference type="AlphaFoldDB" id="A0A813LAJ1"/>
<dbReference type="Pfam" id="PF01694">
    <property type="entry name" value="Rhomboid"/>
    <property type="match status" value="1"/>
</dbReference>
<dbReference type="Gene3D" id="1.20.1540.10">
    <property type="entry name" value="Rhomboid-like"/>
    <property type="match status" value="1"/>
</dbReference>
<reference evidence="9" key="1">
    <citation type="submission" date="2021-02" db="EMBL/GenBank/DDBJ databases">
        <authorList>
            <person name="Dougan E. K."/>
            <person name="Rhodes N."/>
            <person name="Thang M."/>
            <person name="Chan C."/>
        </authorList>
    </citation>
    <scope>NUCLEOTIDE SEQUENCE</scope>
</reference>
<evidence type="ECO:0000256" key="1">
    <source>
        <dbReference type="ARBA" id="ARBA00004141"/>
    </source>
</evidence>
<gene>
    <name evidence="9" type="ORF">PGLA2088_LOCUS43426</name>
</gene>
<feature type="transmembrane region" description="Helical" evidence="7">
    <location>
        <begin position="136"/>
        <end position="157"/>
    </location>
</feature>
<dbReference type="InterPro" id="IPR035952">
    <property type="entry name" value="Rhomboid-like_sf"/>
</dbReference>
<organism evidence="9 10">
    <name type="scientific">Polarella glacialis</name>
    <name type="common">Dinoflagellate</name>
    <dbReference type="NCBI Taxonomy" id="89957"/>
    <lineage>
        <taxon>Eukaryota</taxon>
        <taxon>Sar</taxon>
        <taxon>Alveolata</taxon>
        <taxon>Dinophyceae</taxon>
        <taxon>Suessiales</taxon>
        <taxon>Suessiaceae</taxon>
        <taxon>Polarella</taxon>
    </lineage>
</organism>
<evidence type="ECO:0000256" key="4">
    <source>
        <dbReference type="ARBA" id="ARBA00022989"/>
    </source>
</evidence>
<dbReference type="PANTHER" id="PTHR45840">
    <property type="entry name" value="RHOMBOID-RELATED PROTEIN"/>
    <property type="match status" value="1"/>
</dbReference>
<evidence type="ECO:0000256" key="3">
    <source>
        <dbReference type="ARBA" id="ARBA00022692"/>
    </source>
</evidence>
<dbReference type="EMBL" id="CAJNNW010034795">
    <property type="protein sequence ID" value="CAE8723913.1"/>
    <property type="molecule type" value="Genomic_DNA"/>
</dbReference>
<evidence type="ECO:0000313" key="10">
    <source>
        <dbReference type="Proteomes" id="UP000626109"/>
    </source>
</evidence>
<keyword evidence="4 7" id="KW-1133">Transmembrane helix</keyword>
<sequence>MSGAVGGTLDFLEDWFGSGSSKKKKAATKVVTNDHALKDAASVNPNYEGGPDSSGLDVETGPTEGEGGTSPTEVEATEGDPDTQEGEGETEKKKKKEGGILDIDGDGDVDFDDVMAGMEGEVDGEAQEAMLREHRIIFVPIQIAICLALWLIGAIAYSTDGKFMLSLGGLDSFVPGMTVMKIHDQDCNRYSWQAWRWVTYQWTHGSLSHVGMNSFIVFVAGMPLEGFHGTLRMIAIFNCGVVGGALCHMLSNTHAAGLVGMSAGCYSLIGMHMADLFMNWRQNKWRKPKLLVLILLMGFDIGIAQLNSDDHVTGHSAHFGGYIAGLVMGILLVRNLKVHMWERVAQGIALTIAIGSVAGALYWNSLWAPVSVWDAVPWCYYRQVYNPAIFGDAVYHCVRCADQACMDKYNSMQFVRYADMQQCTYTMGWWPE</sequence>
<feature type="transmembrane region" description="Helical" evidence="7">
    <location>
        <begin position="231"/>
        <end position="251"/>
    </location>
</feature>
<keyword evidence="5 7" id="KW-0472">Membrane</keyword>
<evidence type="ECO:0000259" key="8">
    <source>
        <dbReference type="Pfam" id="PF01694"/>
    </source>
</evidence>
<evidence type="ECO:0000256" key="6">
    <source>
        <dbReference type="SAM" id="MobiDB-lite"/>
    </source>
</evidence>
<dbReference type="SUPFAM" id="SSF144091">
    <property type="entry name" value="Rhomboid-like"/>
    <property type="match status" value="1"/>
</dbReference>
<evidence type="ECO:0000256" key="7">
    <source>
        <dbReference type="SAM" id="Phobius"/>
    </source>
</evidence>
<feature type="transmembrane region" description="Helical" evidence="7">
    <location>
        <begin position="257"/>
        <end position="278"/>
    </location>
</feature>
<dbReference type="InterPro" id="IPR051739">
    <property type="entry name" value="Rhomboid_IM_Serine_Proteases"/>
</dbReference>
<feature type="compositionally biased region" description="Acidic residues" evidence="6">
    <location>
        <begin position="75"/>
        <end position="88"/>
    </location>
</feature>
<feature type="domain" description="Peptidase S54 rhomboid" evidence="8">
    <location>
        <begin position="192"/>
        <end position="334"/>
    </location>
</feature>
<evidence type="ECO:0000313" key="9">
    <source>
        <dbReference type="EMBL" id="CAE8723913.1"/>
    </source>
</evidence>
<dbReference type="InterPro" id="IPR018247">
    <property type="entry name" value="EF_Hand_1_Ca_BS"/>
</dbReference>
<evidence type="ECO:0000256" key="2">
    <source>
        <dbReference type="ARBA" id="ARBA00009045"/>
    </source>
</evidence>
<dbReference type="GO" id="GO:0004252">
    <property type="term" value="F:serine-type endopeptidase activity"/>
    <property type="evidence" value="ECO:0007669"/>
    <property type="project" value="InterPro"/>
</dbReference>
<feature type="transmembrane region" description="Helical" evidence="7">
    <location>
        <begin position="290"/>
        <end position="307"/>
    </location>
</feature>
<comment type="subcellular location">
    <subcellularLocation>
        <location evidence="1">Membrane</location>
        <topology evidence="1">Multi-pass membrane protein</topology>
    </subcellularLocation>
</comment>
<accession>A0A813LAJ1</accession>
<comment type="caution">
    <text evidence="9">The sequence shown here is derived from an EMBL/GenBank/DDBJ whole genome shotgun (WGS) entry which is preliminary data.</text>
</comment>
<keyword evidence="3 7" id="KW-0812">Transmembrane</keyword>
<feature type="transmembrane region" description="Helical" evidence="7">
    <location>
        <begin position="319"/>
        <end position="336"/>
    </location>
</feature>